<dbReference type="PRINTS" id="PR00346">
    <property type="entry name" value="TISSUEFACTOR"/>
</dbReference>
<evidence type="ECO:0000256" key="5">
    <source>
        <dbReference type="ARBA" id="ARBA00018722"/>
    </source>
</evidence>
<comment type="subunit">
    <text evidence="4">Interacts with HSPE; the interaction, inhibited by heparin, promotes the generation of activated factor X and activates coagulation in the presence of activated factor VII.</text>
</comment>
<evidence type="ECO:0000256" key="4">
    <source>
        <dbReference type="ARBA" id="ARBA00011184"/>
    </source>
</evidence>
<name>A0A9D3MKH3_ANGAN</name>
<dbReference type="GO" id="GO:0004896">
    <property type="term" value="F:cytokine receptor activity"/>
    <property type="evidence" value="ECO:0007669"/>
    <property type="project" value="TreeGrafter"/>
</dbReference>
<comment type="subcellular location">
    <subcellularLocation>
        <location evidence="2">Membrane</location>
        <topology evidence="2">Single-pass type I membrane protein</topology>
    </subcellularLocation>
</comment>
<dbReference type="Pfam" id="PF09294">
    <property type="entry name" value="Interfer-bind"/>
    <property type="match status" value="1"/>
</dbReference>
<keyword evidence="10" id="KW-0094">Blood coagulation</keyword>
<keyword evidence="8 18" id="KW-0732">Signal</keyword>
<evidence type="ECO:0000256" key="11">
    <source>
        <dbReference type="ARBA" id="ARBA00023136"/>
    </source>
</evidence>
<dbReference type="GO" id="GO:0007596">
    <property type="term" value="P:blood coagulation"/>
    <property type="evidence" value="ECO:0007669"/>
    <property type="project" value="UniProtKB-KW"/>
</dbReference>
<keyword evidence="6 17" id="KW-0812">Transmembrane</keyword>
<dbReference type="InterPro" id="IPR001187">
    <property type="entry name" value="Tissue_factor"/>
</dbReference>
<evidence type="ECO:0000256" key="16">
    <source>
        <dbReference type="ARBA" id="ARBA00031171"/>
    </source>
</evidence>
<evidence type="ECO:0000256" key="10">
    <source>
        <dbReference type="ARBA" id="ARBA00023084"/>
    </source>
</evidence>
<feature type="signal peptide" evidence="18">
    <location>
        <begin position="1"/>
        <end position="26"/>
    </location>
</feature>
<keyword evidence="9 17" id="KW-1133">Transmembrane helix</keyword>
<proteinExistence type="inferred from homology"/>
<dbReference type="InterPro" id="IPR015373">
    <property type="entry name" value="Interferon/interleukin_rcp_dom"/>
</dbReference>
<evidence type="ECO:0000256" key="1">
    <source>
        <dbReference type="ARBA" id="ARBA00002201"/>
    </source>
</evidence>
<organism evidence="21 22">
    <name type="scientific">Anguilla anguilla</name>
    <name type="common">European freshwater eel</name>
    <name type="synonym">Muraena anguilla</name>
    <dbReference type="NCBI Taxonomy" id="7936"/>
    <lineage>
        <taxon>Eukaryota</taxon>
        <taxon>Metazoa</taxon>
        <taxon>Chordata</taxon>
        <taxon>Craniata</taxon>
        <taxon>Vertebrata</taxon>
        <taxon>Euteleostomi</taxon>
        <taxon>Actinopterygii</taxon>
        <taxon>Neopterygii</taxon>
        <taxon>Teleostei</taxon>
        <taxon>Anguilliformes</taxon>
        <taxon>Anguillidae</taxon>
        <taxon>Anguilla</taxon>
    </lineage>
</organism>
<feature type="domain" description="Fibronectin type-III" evidence="19">
    <location>
        <begin position="13"/>
        <end position="103"/>
    </location>
</feature>
<reference evidence="21" key="1">
    <citation type="submission" date="2021-01" db="EMBL/GenBank/DDBJ databases">
        <title>A chromosome-scale assembly of European eel, Anguilla anguilla.</title>
        <authorList>
            <person name="Henkel C."/>
            <person name="Jong-Raadsen S.A."/>
            <person name="Dufour S."/>
            <person name="Weltzien F.-A."/>
            <person name="Palstra A.P."/>
            <person name="Pelster B."/>
            <person name="Spaink H.P."/>
            <person name="Van Den Thillart G.E."/>
            <person name="Jansen H."/>
            <person name="Zahm M."/>
            <person name="Klopp C."/>
            <person name="Cedric C."/>
            <person name="Louis A."/>
            <person name="Berthelot C."/>
            <person name="Parey E."/>
            <person name="Roest Crollius H."/>
            <person name="Montfort J."/>
            <person name="Robinson-Rechavi M."/>
            <person name="Bucao C."/>
            <person name="Bouchez O."/>
            <person name="Gislard M."/>
            <person name="Lluch J."/>
            <person name="Milhes M."/>
            <person name="Lampietro C."/>
            <person name="Lopez Roques C."/>
            <person name="Donnadieu C."/>
            <person name="Braasch I."/>
            <person name="Desvignes T."/>
            <person name="Postlethwait J."/>
            <person name="Bobe J."/>
            <person name="Guiguen Y."/>
            <person name="Dirks R."/>
        </authorList>
    </citation>
    <scope>NUCLEOTIDE SEQUENCE</scope>
    <source>
        <strain evidence="21">Tag_6206</strain>
        <tissue evidence="21">Liver</tissue>
    </source>
</reference>
<dbReference type="InterPro" id="IPR013783">
    <property type="entry name" value="Ig-like_fold"/>
</dbReference>
<keyword evidence="22" id="KW-1185">Reference proteome</keyword>
<dbReference type="PANTHER" id="PTHR20859">
    <property type="entry name" value="INTERFERON/INTERLEUKIN RECEPTOR"/>
    <property type="match status" value="1"/>
</dbReference>
<evidence type="ECO:0000256" key="7">
    <source>
        <dbReference type="ARBA" id="ARBA00022696"/>
    </source>
</evidence>
<evidence type="ECO:0000256" key="13">
    <source>
        <dbReference type="ARBA" id="ARBA00023157"/>
    </source>
</evidence>
<dbReference type="GO" id="GO:0005886">
    <property type="term" value="C:plasma membrane"/>
    <property type="evidence" value="ECO:0007669"/>
    <property type="project" value="TreeGrafter"/>
</dbReference>
<evidence type="ECO:0000256" key="8">
    <source>
        <dbReference type="ARBA" id="ARBA00022729"/>
    </source>
</evidence>
<dbReference type="SUPFAM" id="SSF49265">
    <property type="entry name" value="Fibronectin type III"/>
    <property type="match status" value="2"/>
</dbReference>
<comment type="similarity">
    <text evidence="3">Belongs to the tissue factor family.</text>
</comment>
<dbReference type="Proteomes" id="UP001044222">
    <property type="component" value="Unassembled WGS sequence"/>
</dbReference>
<keyword evidence="7" id="KW-0356">Hemostasis</keyword>
<evidence type="ECO:0000313" key="22">
    <source>
        <dbReference type="Proteomes" id="UP001044222"/>
    </source>
</evidence>
<dbReference type="PANTHER" id="PTHR20859:SF22">
    <property type="entry name" value="TISSUE FACTOR"/>
    <property type="match status" value="1"/>
</dbReference>
<dbReference type="Gene3D" id="2.60.40.10">
    <property type="entry name" value="Immunoglobulins"/>
    <property type="match status" value="2"/>
</dbReference>
<feature type="transmembrane region" description="Helical" evidence="17">
    <location>
        <begin position="245"/>
        <end position="270"/>
    </location>
</feature>
<evidence type="ECO:0000256" key="3">
    <source>
        <dbReference type="ARBA" id="ARBA00009197"/>
    </source>
</evidence>
<evidence type="ECO:0000259" key="19">
    <source>
        <dbReference type="Pfam" id="PF01108"/>
    </source>
</evidence>
<keyword evidence="14" id="KW-0325">Glycoprotein</keyword>
<evidence type="ECO:0000256" key="14">
    <source>
        <dbReference type="ARBA" id="ARBA00023180"/>
    </source>
</evidence>
<comment type="function">
    <text evidence="1">Initiates blood coagulation by forming a complex with circulating factor VII or VIIa. The [TF:VIIa] complex activates factors IX or X by specific limited proteolysis. TF plays a role in normal hemostasis by initiating the cell-surface assembly and propagation of the coagulation protease cascade.</text>
</comment>
<accession>A0A9D3MKH3</accession>
<dbReference type="AlphaFoldDB" id="A0A9D3MKH3"/>
<feature type="domain" description="Interferon/interleukin receptor" evidence="20">
    <location>
        <begin position="128"/>
        <end position="234"/>
    </location>
</feature>
<evidence type="ECO:0000256" key="18">
    <source>
        <dbReference type="SAM" id="SignalP"/>
    </source>
</evidence>
<evidence type="ECO:0000256" key="2">
    <source>
        <dbReference type="ARBA" id="ARBA00004479"/>
    </source>
</evidence>
<evidence type="ECO:0000256" key="15">
    <source>
        <dbReference type="ARBA" id="ARBA00023288"/>
    </source>
</evidence>
<dbReference type="EMBL" id="JAFIRN010000004">
    <property type="protein sequence ID" value="KAG5850547.1"/>
    <property type="molecule type" value="Genomic_DNA"/>
</dbReference>
<dbReference type="InterPro" id="IPR050650">
    <property type="entry name" value="Type-II_Cytokine-TF_Rcpt"/>
</dbReference>
<keyword evidence="12" id="KW-0564">Palmitate</keyword>
<evidence type="ECO:0000256" key="17">
    <source>
        <dbReference type="SAM" id="Phobius"/>
    </source>
</evidence>
<dbReference type="FunFam" id="2.60.40.10:FF:000899">
    <property type="entry name" value="Tissue factor"/>
    <property type="match status" value="1"/>
</dbReference>
<sequence>MTNMLDTRIYASLFCSLFILIGKISGTTFPEAQDVKWHSFDFKTLLMWGPKPTNYSYTVEFSVVGENRKRNPHCIKTMNTECDLTSMLTELKKTYSAVVQSEPLPGKTSDLVEFPYAKSEHFCPYKDTEIGKPTFSIEVSKDKRKITLHIKDPISAIYKDGRFLNMRDIFMNDLKYRVSYSKAQSSGKRTKDTDSNQIELEVDKGESYCFNVQTYIPSRVQAKQLGEQSSTQCSPAEDRPIYIEYSIGVIVGLIFLVIVIIAAIVGIAVFCKRRSSSRNHGKDDGL</sequence>
<dbReference type="InterPro" id="IPR036116">
    <property type="entry name" value="FN3_sf"/>
</dbReference>
<comment type="caution">
    <text evidence="21">The sequence shown here is derived from an EMBL/GenBank/DDBJ whole genome shotgun (WGS) entry which is preliminary data.</text>
</comment>
<gene>
    <name evidence="21" type="ORF">ANANG_G00083620</name>
</gene>
<evidence type="ECO:0000256" key="12">
    <source>
        <dbReference type="ARBA" id="ARBA00023139"/>
    </source>
</evidence>
<dbReference type="Pfam" id="PF01108">
    <property type="entry name" value="Tissue_fac"/>
    <property type="match status" value="1"/>
</dbReference>
<dbReference type="InterPro" id="IPR003961">
    <property type="entry name" value="FN3_dom"/>
</dbReference>
<evidence type="ECO:0000256" key="6">
    <source>
        <dbReference type="ARBA" id="ARBA00022692"/>
    </source>
</evidence>
<protein>
    <recommendedName>
        <fullName evidence="5">Tissue factor</fullName>
    </recommendedName>
    <alternativeName>
        <fullName evidence="16">Coagulation factor III</fullName>
    </alternativeName>
</protein>
<keyword evidence="15" id="KW-0449">Lipoprotein</keyword>
<feature type="chain" id="PRO_5038570319" description="Tissue factor" evidence="18">
    <location>
        <begin position="27"/>
        <end position="286"/>
    </location>
</feature>
<keyword evidence="11 17" id="KW-0472">Membrane</keyword>
<evidence type="ECO:0000313" key="21">
    <source>
        <dbReference type="EMBL" id="KAG5850547.1"/>
    </source>
</evidence>
<evidence type="ECO:0000259" key="20">
    <source>
        <dbReference type="Pfam" id="PF09294"/>
    </source>
</evidence>
<evidence type="ECO:0000256" key="9">
    <source>
        <dbReference type="ARBA" id="ARBA00022989"/>
    </source>
</evidence>
<keyword evidence="13" id="KW-1015">Disulfide bond</keyword>